<dbReference type="InterPro" id="IPR039904">
    <property type="entry name" value="TRANK1"/>
</dbReference>
<dbReference type="GeneTree" id="ENSGT00940000153370"/>
<dbReference type="PANTHER" id="PTHR21529">
    <property type="entry name" value="MAMMARY TURMOR VIRUS RECEPTOR HOMOLOG 1, 2 MTVR1, 2"/>
    <property type="match status" value="1"/>
</dbReference>
<dbReference type="PANTHER" id="PTHR21529:SF4">
    <property type="entry name" value="TPR AND ANKYRIN REPEAT-CONTAINING PROTEIN 1"/>
    <property type="match status" value="1"/>
</dbReference>
<protein>
    <submittedName>
        <fullName evidence="1">Uncharacterized protein</fullName>
    </submittedName>
</protein>
<proteinExistence type="predicted"/>
<reference evidence="1" key="2">
    <citation type="submission" date="2025-09" db="UniProtKB">
        <authorList>
            <consortium name="Ensembl"/>
        </authorList>
    </citation>
    <scope>IDENTIFICATION</scope>
</reference>
<dbReference type="OMA" id="QRTSHIE"/>
<dbReference type="AlphaFoldDB" id="A0A8C4NGI2"/>
<dbReference type="InterPro" id="IPR027417">
    <property type="entry name" value="P-loop_NTPase"/>
</dbReference>
<keyword evidence="2" id="KW-1185">Reference proteome</keyword>
<reference evidence="1" key="1">
    <citation type="submission" date="2025-08" db="UniProtKB">
        <authorList>
            <consortium name="Ensembl"/>
        </authorList>
    </citation>
    <scope>IDENTIFICATION</scope>
</reference>
<organism evidence="1 2">
    <name type="scientific">Eptatretus burgeri</name>
    <name type="common">Inshore hagfish</name>
    <dbReference type="NCBI Taxonomy" id="7764"/>
    <lineage>
        <taxon>Eukaryota</taxon>
        <taxon>Metazoa</taxon>
        <taxon>Chordata</taxon>
        <taxon>Craniata</taxon>
        <taxon>Vertebrata</taxon>
        <taxon>Cyclostomata</taxon>
        <taxon>Myxini</taxon>
        <taxon>Myxiniformes</taxon>
        <taxon>Myxinidae</taxon>
        <taxon>Eptatretinae</taxon>
        <taxon>Eptatretus</taxon>
    </lineage>
</organism>
<evidence type="ECO:0000313" key="1">
    <source>
        <dbReference type="Ensembl" id="ENSEBUP00000002598.1"/>
    </source>
</evidence>
<accession>A0A8C4NGI2</accession>
<name>A0A8C4NGI2_EPTBU</name>
<dbReference type="Ensembl" id="ENSEBUT00000002954.1">
    <property type="protein sequence ID" value="ENSEBUP00000002598.1"/>
    <property type="gene ID" value="ENSEBUG00000001998.1"/>
</dbReference>
<sequence>MWPCLLPWANEAELSLLMNSNNDPNMMFLTGDTAQCIMRGISFRFNDLCSLFYYAANAKVGSSRVHNVRVPHRIYQLSQNYRSHSGILNLGSSVVDLLIEFFPSSFDRLPPDRGLFHGPRPAILDLCTSEDLAILLRGNRRESQPIEFGAPQVILVANDKAKERLPEELSLGLVLTIYESKGLEFDDVLLYNFFSDSEVSLHFNYFCHFYSKMKAIHFIVS</sequence>
<dbReference type="SUPFAM" id="SSF52540">
    <property type="entry name" value="P-loop containing nucleoside triphosphate hydrolases"/>
    <property type="match status" value="1"/>
</dbReference>
<evidence type="ECO:0000313" key="2">
    <source>
        <dbReference type="Proteomes" id="UP000694388"/>
    </source>
</evidence>
<dbReference type="Proteomes" id="UP000694388">
    <property type="component" value="Unplaced"/>
</dbReference>